<dbReference type="Gene3D" id="1.50.10.10">
    <property type="match status" value="1"/>
</dbReference>
<dbReference type="EMBL" id="FQVH01000015">
    <property type="protein sequence ID" value="SHF23085.1"/>
    <property type="molecule type" value="Genomic_DNA"/>
</dbReference>
<dbReference type="STRING" id="1121256.SAMN02746089_01521"/>
<keyword evidence="2" id="KW-1185">Reference proteome</keyword>
<dbReference type="OrthoDB" id="9759959at2"/>
<name>A0A1M4ZYL5_9THEO</name>
<sequence length="539" mass="62528">MLDSYKISKSHRLDDPYVCAGDRIYLVGTQDGLFPDMGGHVPEEMGGLWDHPIKLADGFWAVIKEGEYQRFLKKASMYITGPFYQEFVYNLKGNDLIVKRKQFCPDGIEGIVINYEIKNITNNDKKITFELLLRTDLRPVWLAEKLNIFDGDDLLEYREDVGVFIGRDEKNPWYIVWGSDKKADDWEIPDKLGYIENTNGNGANGKLIYKNIEIKGKSTYSINFFISGSYVSEQKALKDFNFIKDNHDKLFEEKSNRYMELIKSGNIRVPDERINQAIDWVKFNYDWLIRDVPDIGRGLGAGIPEYPWWFGCDNGYALLGLLPTGRFDEIEDTLRLLKNVSEKENGNGRIIHEVSTNGVVFNKGNTQETAQFIKLVWQVFQWTGNVNFLKEMFPFIEKSINWLLNDMDKDDDLLPEGYGIIEIEGLNCENIDTAVFTQRALEAYAEMLDYLKIEGSEIWREKAGLLKDKINTDFWKEEDNTFADFMAKPEEFIDRYDIFKNRGFYSNDDEFINIIEKLKGEAIDAEPGRDKSFNEKLGY</sequence>
<accession>A0A1M4ZYL5</accession>
<dbReference type="SUPFAM" id="SSF48208">
    <property type="entry name" value="Six-hairpin glycosidases"/>
    <property type="match status" value="1"/>
</dbReference>
<evidence type="ECO:0000313" key="2">
    <source>
        <dbReference type="Proteomes" id="UP000184088"/>
    </source>
</evidence>
<dbReference type="RefSeq" id="WP_073343534.1">
    <property type="nucleotide sequence ID" value="NZ_FQVH01000015.1"/>
</dbReference>
<dbReference type="InterPro" id="IPR012341">
    <property type="entry name" value="6hp_glycosidase-like_sf"/>
</dbReference>
<evidence type="ECO:0000313" key="1">
    <source>
        <dbReference type="EMBL" id="SHF23085.1"/>
    </source>
</evidence>
<organism evidence="1 2">
    <name type="scientific">Caldanaerobius fijiensis DSM 17918</name>
    <dbReference type="NCBI Taxonomy" id="1121256"/>
    <lineage>
        <taxon>Bacteria</taxon>
        <taxon>Bacillati</taxon>
        <taxon>Bacillota</taxon>
        <taxon>Clostridia</taxon>
        <taxon>Thermoanaerobacterales</taxon>
        <taxon>Thermoanaerobacteraceae</taxon>
        <taxon>Caldanaerobius</taxon>
    </lineage>
</organism>
<protein>
    <submittedName>
        <fullName evidence="1">Uncharacterized protein</fullName>
    </submittedName>
</protein>
<dbReference type="GO" id="GO:0005975">
    <property type="term" value="P:carbohydrate metabolic process"/>
    <property type="evidence" value="ECO:0007669"/>
    <property type="project" value="InterPro"/>
</dbReference>
<proteinExistence type="predicted"/>
<gene>
    <name evidence="1" type="ORF">SAMN02746089_01521</name>
</gene>
<dbReference type="AlphaFoldDB" id="A0A1M4ZYL5"/>
<dbReference type="Proteomes" id="UP000184088">
    <property type="component" value="Unassembled WGS sequence"/>
</dbReference>
<reference evidence="1 2" key="1">
    <citation type="submission" date="2016-11" db="EMBL/GenBank/DDBJ databases">
        <authorList>
            <person name="Jaros S."/>
            <person name="Januszkiewicz K."/>
            <person name="Wedrychowicz H."/>
        </authorList>
    </citation>
    <scope>NUCLEOTIDE SEQUENCE [LARGE SCALE GENOMIC DNA]</scope>
    <source>
        <strain evidence="1 2">DSM 17918</strain>
    </source>
</reference>
<dbReference type="InterPro" id="IPR008928">
    <property type="entry name" value="6-hairpin_glycosidase_sf"/>
</dbReference>